<keyword evidence="4 6" id="KW-0238">DNA-binding</keyword>
<comment type="caution">
    <text evidence="9">The sequence shown here is derived from an EMBL/GenBank/DDBJ whole genome shotgun (WGS) entry which is preliminary data.</text>
</comment>
<keyword evidence="3 6" id="KW-0731">Sigma factor</keyword>
<dbReference type="PANTHER" id="PTHR43133">
    <property type="entry name" value="RNA POLYMERASE ECF-TYPE SIGMA FACTO"/>
    <property type="match status" value="1"/>
</dbReference>
<dbReference type="Proteomes" id="UP000019141">
    <property type="component" value="Unassembled WGS sequence"/>
</dbReference>
<dbReference type="PANTHER" id="PTHR43133:SF8">
    <property type="entry name" value="RNA POLYMERASE SIGMA FACTOR HI_1459-RELATED"/>
    <property type="match status" value="1"/>
</dbReference>
<evidence type="ECO:0000256" key="2">
    <source>
        <dbReference type="ARBA" id="ARBA00023015"/>
    </source>
</evidence>
<dbReference type="CDD" id="cd06171">
    <property type="entry name" value="Sigma70_r4"/>
    <property type="match status" value="1"/>
</dbReference>
<evidence type="ECO:0000256" key="3">
    <source>
        <dbReference type="ARBA" id="ARBA00023082"/>
    </source>
</evidence>
<dbReference type="InterPro" id="IPR007627">
    <property type="entry name" value="RNA_pol_sigma70_r2"/>
</dbReference>
<evidence type="ECO:0000259" key="7">
    <source>
        <dbReference type="Pfam" id="PF04542"/>
    </source>
</evidence>
<dbReference type="InterPro" id="IPR013325">
    <property type="entry name" value="RNA_pol_sigma_r2"/>
</dbReference>
<name>W4LC91_ENTF1</name>
<dbReference type="HOGENOM" id="CLU_047691_3_0_7"/>
<dbReference type="InterPro" id="IPR013249">
    <property type="entry name" value="RNA_pol_sigma70_r4_t2"/>
</dbReference>
<comment type="similarity">
    <text evidence="1 6">Belongs to the sigma-70 factor family. ECF subfamily.</text>
</comment>
<dbReference type="NCBIfam" id="TIGR02937">
    <property type="entry name" value="sigma70-ECF"/>
    <property type="match status" value="1"/>
</dbReference>
<dbReference type="EMBL" id="AZHW01000930">
    <property type="protein sequence ID" value="ETW95315.1"/>
    <property type="molecule type" value="Genomic_DNA"/>
</dbReference>
<dbReference type="Pfam" id="PF04542">
    <property type="entry name" value="Sigma70_r2"/>
    <property type="match status" value="1"/>
</dbReference>
<dbReference type="InterPro" id="IPR014284">
    <property type="entry name" value="RNA_pol_sigma-70_dom"/>
</dbReference>
<protein>
    <recommendedName>
        <fullName evidence="6">RNA polymerase sigma factor</fullName>
    </recommendedName>
</protein>
<dbReference type="InterPro" id="IPR039425">
    <property type="entry name" value="RNA_pol_sigma-70-like"/>
</dbReference>
<proteinExistence type="inferred from homology"/>
<dbReference type="GO" id="GO:0006352">
    <property type="term" value="P:DNA-templated transcription initiation"/>
    <property type="evidence" value="ECO:0007669"/>
    <property type="project" value="InterPro"/>
</dbReference>
<dbReference type="SUPFAM" id="SSF88946">
    <property type="entry name" value="Sigma2 domain of RNA polymerase sigma factors"/>
    <property type="match status" value="1"/>
</dbReference>
<keyword evidence="5 6" id="KW-0804">Transcription</keyword>
<dbReference type="InterPro" id="IPR000838">
    <property type="entry name" value="RNA_pol_sigma70_ECF_CS"/>
</dbReference>
<dbReference type="GO" id="GO:0003677">
    <property type="term" value="F:DNA binding"/>
    <property type="evidence" value="ECO:0007669"/>
    <property type="project" value="UniProtKB-KW"/>
</dbReference>
<keyword evidence="10" id="KW-1185">Reference proteome</keyword>
<dbReference type="Gene3D" id="1.10.1740.10">
    <property type="match status" value="1"/>
</dbReference>
<gene>
    <name evidence="9" type="ORF">ETSY1_31120</name>
</gene>
<dbReference type="SUPFAM" id="SSF88659">
    <property type="entry name" value="Sigma3 and sigma4 domains of RNA polymerase sigma factors"/>
    <property type="match status" value="1"/>
</dbReference>
<dbReference type="AlphaFoldDB" id="W4LC91"/>
<evidence type="ECO:0000256" key="4">
    <source>
        <dbReference type="ARBA" id="ARBA00023125"/>
    </source>
</evidence>
<dbReference type="Pfam" id="PF08281">
    <property type="entry name" value="Sigma70_r4_2"/>
    <property type="match status" value="1"/>
</dbReference>
<dbReference type="InterPro" id="IPR036388">
    <property type="entry name" value="WH-like_DNA-bd_sf"/>
</dbReference>
<dbReference type="Gene3D" id="1.10.10.10">
    <property type="entry name" value="Winged helix-like DNA-binding domain superfamily/Winged helix DNA-binding domain"/>
    <property type="match status" value="1"/>
</dbReference>
<evidence type="ECO:0000313" key="9">
    <source>
        <dbReference type="EMBL" id="ETW95315.1"/>
    </source>
</evidence>
<evidence type="ECO:0000256" key="5">
    <source>
        <dbReference type="ARBA" id="ARBA00023163"/>
    </source>
</evidence>
<feature type="domain" description="RNA polymerase sigma factor 70 region 4 type 2" evidence="8">
    <location>
        <begin position="148"/>
        <end position="198"/>
    </location>
</feature>
<dbReference type="InterPro" id="IPR013324">
    <property type="entry name" value="RNA_pol_sigma_r3/r4-like"/>
</dbReference>
<evidence type="ECO:0000313" key="10">
    <source>
        <dbReference type="Proteomes" id="UP000019141"/>
    </source>
</evidence>
<dbReference type="GO" id="GO:0016987">
    <property type="term" value="F:sigma factor activity"/>
    <property type="evidence" value="ECO:0007669"/>
    <property type="project" value="UniProtKB-KW"/>
</dbReference>
<keyword evidence="2 6" id="KW-0805">Transcription regulation</keyword>
<evidence type="ECO:0000256" key="6">
    <source>
        <dbReference type="RuleBase" id="RU000716"/>
    </source>
</evidence>
<organism evidence="9 10">
    <name type="scientific">Entotheonella factor</name>
    <dbReference type="NCBI Taxonomy" id="1429438"/>
    <lineage>
        <taxon>Bacteria</taxon>
        <taxon>Pseudomonadati</taxon>
        <taxon>Nitrospinota/Tectimicrobiota group</taxon>
        <taxon>Candidatus Tectimicrobiota</taxon>
        <taxon>Candidatus Entotheonellia</taxon>
        <taxon>Candidatus Entotheonellales</taxon>
        <taxon>Candidatus Entotheonellaceae</taxon>
        <taxon>Candidatus Entotheonella</taxon>
    </lineage>
</organism>
<reference evidence="9 10" key="1">
    <citation type="journal article" date="2014" name="Nature">
        <title>An environmental bacterial taxon with a large and distinct metabolic repertoire.</title>
        <authorList>
            <person name="Wilson M.C."/>
            <person name="Mori T."/>
            <person name="Ruckert C."/>
            <person name="Uria A.R."/>
            <person name="Helf M.J."/>
            <person name="Takada K."/>
            <person name="Gernert C."/>
            <person name="Steffens U.A."/>
            <person name="Heycke N."/>
            <person name="Schmitt S."/>
            <person name="Rinke C."/>
            <person name="Helfrich E.J."/>
            <person name="Brachmann A.O."/>
            <person name="Gurgui C."/>
            <person name="Wakimoto T."/>
            <person name="Kracht M."/>
            <person name="Crusemann M."/>
            <person name="Hentschel U."/>
            <person name="Abe I."/>
            <person name="Matsunaga S."/>
            <person name="Kalinowski J."/>
            <person name="Takeyama H."/>
            <person name="Piel J."/>
        </authorList>
    </citation>
    <scope>NUCLEOTIDE SEQUENCE [LARGE SCALE GENOMIC DNA]</scope>
    <source>
        <strain evidence="10">TSY1</strain>
    </source>
</reference>
<sequence>MKPLGVYDYEDHTHGEVMVSVDDEQTWIDQAKAGDQSAYRMLVECHQDTIARLVSRLLGADHPGIDDVIQDVFVRAYFALDRFRGQAAFRTWLTRIAVNRCRDEQRRSQRRWTLTRTLAQQAALGQELAPEPQGDGLEDTPDTIGQHVQDAVASLPEKLRVVVTLKDLEGYSYEEVSRILQCKLGTVKSRHARAREQLRRRLEPVVPSLHS</sequence>
<feature type="domain" description="RNA polymerase sigma-70 region 2" evidence="7">
    <location>
        <begin position="42"/>
        <end position="111"/>
    </location>
</feature>
<accession>W4LC91</accession>
<evidence type="ECO:0000256" key="1">
    <source>
        <dbReference type="ARBA" id="ARBA00010641"/>
    </source>
</evidence>
<evidence type="ECO:0000259" key="8">
    <source>
        <dbReference type="Pfam" id="PF08281"/>
    </source>
</evidence>
<dbReference type="PROSITE" id="PS01063">
    <property type="entry name" value="SIGMA70_ECF"/>
    <property type="match status" value="1"/>
</dbReference>